<comment type="similarity">
    <text evidence="1">Belongs to the short-chain dehydrogenases/reductases (SDR) family.</text>
</comment>
<organism evidence="3 4">
    <name type="scientific">Arthrobacter caoxuetaonis</name>
    <dbReference type="NCBI Taxonomy" id="2886935"/>
    <lineage>
        <taxon>Bacteria</taxon>
        <taxon>Bacillati</taxon>
        <taxon>Actinomycetota</taxon>
        <taxon>Actinomycetes</taxon>
        <taxon>Micrococcales</taxon>
        <taxon>Micrococcaceae</taxon>
        <taxon>Arthrobacter</taxon>
    </lineage>
</organism>
<keyword evidence="2" id="KW-0560">Oxidoreductase</keyword>
<evidence type="ECO:0000313" key="4">
    <source>
        <dbReference type="Proteomes" id="UP001139158"/>
    </source>
</evidence>
<dbReference type="RefSeq" id="WP_227894016.1">
    <property type="nucleotide sequence ID" value="NZ_CP099466.1"/>
</dbReference>
<evidence type="ECO:0000313" key="3">
    <source>
        <dbReference type="EMBL" id="MCC3296272.1"/>
    </source>
</evidence>
<evidence type="ECO:0000256" key="1">
    <source>
        <dbReference type="ARBA" id="ARBA00006484"/>
    </source>
</evidence>
<dbReference type="GO" id="GO:0016616">
    <property type="term" value="F:oxidoreductase activity, acting on the CH-OH group of donors, NAD or NADP as acceptor"/>
    <property type="evidence" value="ECO:0007669"/>
    <property type="project" value="TreeGrafter"/>
</dbReference>
<proteinExistence type="inferred from homology"/>
<dbReference type="InterPro" id="IPR036291">
    <property type="entry name" value="NAD(P)-bd_dom_sf"/>
</dbReference>
<dbReference type="Proteomes" id="UP001139158">
    <property type="component" value="Unassembled WGS sequence"/>
</dbReference>
<dbReference type="SUPFAM" id="SSF51735">
    <property type="entry name" value="NAD(P)-binding Rossmann-fold domains"/>
    <property type="match status" value="1"/>
</dbReference>
<dbReference type="InterPro" id="IPR020904">
    <property type="entry name" value="Sc_DH/Rdtase_CS"/>
</dbReference>
<dbReference type="InterPro" id="IPR002347">
    <property type="entry name" value="SDR_fam"/>
</dbReference>
<dbReference type="CDD" id="cd05233">
    <property type="entry name" value="SDR_c"/>
    <property type="match status" value="1"/>
</dbReference>
<dbReference type="FunFam" id="3.40.50.720:FF:000084">
    <property type="entry name" value="Short-chain dehydrogenase reductase"/>
    <property type="match status" value="1"/>
</dbReference>
<reference evidence="3" key="1">
    <citation type="submission" date="2021-10" db="EMBL/GenBank/DDBJ databases">
        <title>Novel species in genus Arthrobacter.</title>
        <authorList>
            <person name="Liu Y."/>
        </authorList>
    </citation>
    <scope>NUCLEOTIDE SEQUENCE</scope>
    <source>
        <strain evidence="3">Zg-Y453</strain>
    </source>
</reference>
<protein>
    <submittedName>
        <fullName evidence="3">SDR family oxidoreductase</fullName>
    </submittedName>
</protein>
<dbReference type="AlphaFoldDB" id="A0A9X1MC28"/>
<gene>
    <name evidence="3" type="ORF">LJ757_00440</name>
</gene>
<dbReference type="GO" id="GO:0030497">
    <property type="term" value="P:fatty acid elongation"/>
    <property type="evidence" value="ECO:0007669"/>
    <property type="project" value="TreeGrafter"/>
</dbReference>
<accession>A0A9X1MC28</accession>
<dbReference type="PANTHER" id="PTHR42760">
    <property type="entry name" value="SHORT-CHAIN DEHYDROGENASES/REDUCTASES FAMILY MEMBER"/>
    <property type="match status" value="1"/>
</dbReference>
<dbReference type="PRINTS" id="PR00081">
    <property type="entry name" value="GDHRDH"/>
</dbReference>
<dbReference type="PANTHER" id="PTHR42760:SF129">
    <property type="entry name" value="OXIDOREDUCTASE"/>
    <property type="match status" value="1"/>
</dbReference>
<dbReference type="Pfam" id="PF13561">
    <property type="entry name" value="adh_short_C2"/>
    <property type="match status" value="1"/>
</dbReference>
<dbReference type="PROSITE" id="PS00061">
    <property type="entry name" value="ADH_SHORT"/>
    <property type="match status" value="1"/>
</dbReference>
<name>A0A9X1MC28_9MICC</name>
<evidence type="ECO:0000256" key="2">
    <source>
        <dbReference type="ARBA" id="ARBA00023002"/>
    </source>
</evidence>
<dbReference type="EMBL" id="JAJFZV010000001">
    <property type="protein sequence ID" value="MCC3296272.1"/>
    <property type="molecule type" value="Genomic_DNA"/>
</dbReference>
<dbReference type="Gene3D" id="3.40.50.720">
    <property type="entry name" value="NAD(P)-binding Rossmann-like Domain"/>
    <property type="match status" value="1"/>
</dbReference>
<sequence>MIPEQVAPPGQLQIWPGRFAGRVVLVTGAGGGLGSEAAARLRAEGACVVATDVTAPAGGPPDTGEFLGLDVTDPDQWERVVRHAKNRFGRLDGALFCHGVQGPEVPVKDVPLEGWNRTLEINLTGCFYGLQAVIPHMHAAGYGRIAMLASIAGREGNENMSAYSVSKAGLIALAKSAAKETASAGISINCVAPSMFATPLLKDLSPERNAALLDRVPMRRVGYPAEFAALAAWLLSPECSYMTGQTLDLSGGRNTA</sequence>
<keyword evidence="4" id="KW-1185">Reference proteome</keyword>
<comment type="caution">
    <text evidence="3">The sequence shown here is derived from an EMBL/GenBank/DDBJ whole genome shotgun (WGS) entry which is preliminary data.</text>
</comment>